<dbReference type="Proteomes" id="UP000799640">
    <property type="component" value="Unassembled WGS sequence"/>
</dbReference>
<dbReference type="InterPro" id="IPR012340">
    <property type="entry name" value="NA-bd_OB-fold"/>
</dbReference>
<evidence type="ECO:0000313" key="2">
    <source>
        <dbReference type="Proteomes" id="UP000799640"/>
    </source>
</evidence>
<accession>A0A6G1HV09</accession>
<gene>
    <name evidence="1" type="ORF">EJ06DRAFT_557434</name>
</gene>
<dbReference type="Gene3D" id="2.40.50.140">
    <property type="entry name" value="Nucleic acid-binding proteins"/>
    <property type="match status" value="1"/>
</dbReference>
<keyword evidence="2" id="KW-1185">Reference proteome</keyword>
<dbReference type="AlphaFoldDB" id="A0A6G1HV09"/>
<dbReference type="OrthoDB" id="5275361at2759"/>
<organism evidence="1 2">
    <name type="scientific">Trichodelitschia bisporula</name>
    <dbReference type="NCBI Taxonomy" id="703511"/>
    <lineage>
        <taxon>Eukaryota</taxon>
        <taxon>Fungi</taxon>
        <taxon>Dikarya</taxon>
        <taxon>Ascomycota</taxon>
        <taxon>Pezizomycotina</taxon>
        <taxon>Dothideomycetes</taxon>
        <taxon>Dothideomycetes incertae sedis</taxon>
        <taxon>Phaeotrichales</taxon>
        <taxon>Phaeotrichaceae</taxon>
        <taxon>Trichodelitschia</taxon>
    </lineage>
</organism>
<dbReference type="EMBL" id="ML996697">
    <property type="protein sequence ID" value="KAF2399659.1"/>
    <property type="molecule type" value="Genomic_DNA"/>
</dbReference>
<protein>
    <recommendedName>
        <fullName evidence="3">CST complex subunit Ten1</fullName>
    </recommendedName>
</protein>
<dbReference type="GO" id="GO:0016233">
    <property type="term" value="P:telomere capping"/>
    <property type="evidence" value="ECO:0007669"/>
    <property type="project" value="InterPro"/>
</dbReference>
<proteinExistence type="predicted"/>
<name>A0A6G1HV09_9PEZI</name>
<dbReference type="GO" id="GO:1990879">
    <property type="term" value="C:CST complex"/>
    <property type="evidence" value="ECO:0007669"/>
    <property type="project" value="InterPro"/>
</dbReference>
<evidence type="ECO:0008006" key="3">
    <source>
        <dbReference type="Google" id="ProtNLM"/>
    </source>
</evidence>
<dbReference type="GO" id="GO:0043047">
    <property type="term" value="F:single-stranded telomeric DNA binding"/>
    <property type="evidence" value="ECO:0007669"/>
    <property type="project" value="InterPro"/>
</dbReference>
<reference evidence="1" key="1">
    <citation type="journal article" date="2020" name="Stud. Mycol.">
        <title>101 Dothideomycetes genomes: a test case for predicting lifestyles and emergence of pathogens.</title>
        <authorList>
            <person name="Haridas S."/>
            <person name="Albert R."/>
            <person name="Binder M."/>
            <person name="Bloem J."/>
            <person name="Labutti K."/>
            <person name="Salamov A."/>
            <person name="Andreopoulos B."/>
            <person name="Baker S."/>
            <person name="Barry K."/>
            <person name="Bills G."/>
            <person name="Bluhm B."/>
            <person name="Cannon C."/>
            <person name="Castanera R."/>
            <person name="Culley D."/>
            <person name="Daum C."/>
            <person name="Ezra D."/>
            <person name="Gonzalez J."/>
            <person name="Henrissat B."/>
            <person name="Kuo A."/>
            <person name="Liang C."/>
            <person name="Lipzen A."/>
            <person name="Lutzoni F."/>
            <person name="Magnuson J."/>
            <person name="Mondo S."/>
            <person name="Nolan M."/>
            <person name="Ohm R."/>
            <person name="Pangilinan J."/>
            <person name="Park H.-J."/>
            <person name="Ramirez L."/>
            <person name="Alfaro M."/>
            <person name="Sun H."/>
            <person name="Tritt A."/>
            <person name="Yoshinaga Y."/>
            <person name="Zwiers L.-H."/>
            <person name="Turgeon B."/>
            <person name="Goodwin S."/>
            <person name="Spatafora J."/>
            <person name="Crous P."/>
            <person name="Grigoriev I."/>
        </authorList>
    </citation>
    <scope>NUCLEOTIDE SEQUENCE</scope>
    <source>
        <strain evidence="1">CBS 262.69</strain>
    </source>
</reference>
<sequence length="137" mass="14939">MSTPIPSKLIFLSDLPTHKARDKVRFLACVETYDPVLGLLHCTHAYPRASTPVIAHIQVNLVLESLTHALLQTGAWLNVIGYVAERPPGRNPYGGVRATRLPGARSVFVQAVVVWEAGEVAVAQYERALEGRKACAI</sequence>
<dbReference type="Pfam" id="PF12658">
    <property type="entry name" value="Ten1"/>
    <property type="match status" value="1"/>
</dbReference>
<evidence type="ECO:0000313" key="1">
    <source>
        <dbReference type="EMBL" id="KAF2399659.1"/>
    </source>
</evidence>
<dbReference type="InterPro" id="IPR024222">
    <property type="entry name" value="Ten1_fungal"/>
</dbReference>